<dbReference type="RefSeq" id="WP_058450703.1">
    <property type="nucleotide sequence ID" value="NZ_CAAAJF010000001.1"/>
</dbReference>
<evidence type="ECO:0000256" key="1">
    <source>
        <dbReference type="ARBA" id="ARBA00022729"/>
    </source>
</evidence>
<dbReference type="PATRIC" id="fig|455.5.peg.3052"/>
<dbReference type="STRING" id="455.Ljam_2905"/>
<name>A0A0W0UM45_9GAMM</name>
<dbReference type="Proteomes" id="UP000093336">
    <property type="component" value="Unassembled WGS sequence"/>
</dbReference>
<dbReference type="InterPro" id="IPR036412">
    <property type="entry name" value="HAD-like_sf"/>
</dbReference>
<dbReference type="PANTHER" id="PTHR31284">
    <property type="entry name" value="ACID PHOSPHATASE-LIKE PROTEIN"/>
    <property type="match status" value="1"/>
</dbReference>
<feature type="signal peptide" evidence="3">
    <location>
        <begin position="1"/>
        <end position="27"/>
    </location>
</feature>
<reference evidence="5 7" key="2">
    <citation type="submission" date="2016-05" db="EMBL/GenBank/DDBJ databases">
        <authorList>
            <person name="Prochazka B."/>
            <person name="Indra A."/>
            <person name="Hasenberger P."/>
            <person name="Blaschitz M."/>
            <person name="Wagner L."/>
            <person name="Wewalka G."/>
            <person name="Sorschag S."/>
            <person name="Schmid D."/>
            <person name="Ruppitsch W."/>
        </authorList>
    </citation>
    <scope>NUCLEOTIDE SEQUENCE [LARGE SCALE GENOMIC DNA]</scope>
    <source>
        <strain evidence="5 7">974010_12</strain>
    </source>
</reference>
<dbReference type="OrthoDB" id="193314at2"/>
<gene>
    <name evidence="5" type="ORF">A8135_04200</name>
    <name evidence="4" type="ORF">Ljam_2905</name>
</gene>
<dbReference type="Pfam" id="PF03767">
    <property type="entry name" value="Acid_phosphat_B"/>
    <property type="match status" value="1"/>
</dbReference>
<evidence type="ECO:0000256" key="2">
    <source>
        <dbReference type="ARBA" id="ARBA00023180"/>
    </source>
</evidence>
<dbReference type="InterPro" id="IPR005519">
    <property type="entry name" value="Acid_phosphat_B-like"/>
</dbReference>
<dbReference type="InterPro" id="IPR023214">
    <property type="entry name" value="HAD_sf"/>
</dbReference>
<keyword evidence="1 3" id="KW-0732">Signal</keyword>
<reference evidence="4 6" key="1">
    <citation type="submission" date="2015-11" db="EMBL/GenBank/DDBJ databases">
        <title>Genomic analysis of 38 Legionella species identifies large and diverse effector repertoires.</title>
        <authorList>
            <person name="Burstein D."/>
            <person name="Amaro F."/>
            <person name="Zusman T."/>
            <person name="Lifshitz Z."/>
            <person name="Cohen O."/>
            <person name="Gilbert J.A."/>
            <person name="Pupko T."/>
            <person name="Shuman H.A."/>
            <person name="Segal G."/>
        </authorList>
    </citation>
    <scope>NUCLEOTIDE SEQUENCE [LARGE SCALE GENOMIC DNA]</scope>
    <source>
        <strain evidence="4 6">JA-26-G1-E2</strain>
    </source>
</reference>
<dbReference type="SUPFAM" id="SSF56784">
    <property type="entry name" value="HAD-like"/>
    <property type="match status" value="1"/>
</dbReference>
<evidence type="ECO:0000313" key="6">
    <source>
        <dbReference type="Proteomes" id="UP000054715"/>
    </source>
</evidence>
<protein>
    <submittedName>
        <fullName evidence="4 5">Acid phosphatase</fullName>
    </submittedName>
</protein>
<evidence type="ECO:0000313" key="7">
    <source>
        <dbReference type="Proteomes" id="UP000093336"/>
    </source>
</evidence>
<keyword evidence="7" id="KW-1185">Reference proteome</keyword>
<evidence type="ECO:0000256" key="3">
    <source>
        <dbReference type="SAM" id="SignalP"/>
    </source>
</evidence>
<dbReference type="PIRSF" id="PIRSF002674">
    <property type="entry name" value="VSP"/>
    <property type="match status" value="1"/>
</dbReference>
<dbReference type="EMBL" id="LNYG01000013">
    <property type="protein sequence ID" value="KTD08710.1"/>
    <property type="molecule type" value="Genomic_DNA"/>
</dbReference>
<dbReference type="InterPro" id="IPR014403">
    <property type="entry name" value="APS1/VSP"/>
</dbReference>
<keyword evidence="2" id="KW-0325">Glycoprotein</keyword>
<proteinExistence type="predicted"/>
<dbReference type="PANTHER" id="PTHR31284:SF10">
    <property type="entry name" value="ACID PHOSPHATASE-LIKE PROTEIN"/>
    <property type="match status" value="1"/>
</dbReference>
<accession>A0A0W0UM45</accession>
<dbReference type="EMBL" id="LYOZ01000052">
    <property type="protein sequence ID" value="OCH96851.1"/>
    <property type="molecule type" value="Genomic_DNA"/>
</dbReference>
<dbReference type="Proteomes" id="UP000054715">
    <property type="component" value="Unassembled WGS sequence"/>
</dbReference>
<comment type="caution">
    <text evidence="4">The sequence shown here is derived from an EMBL/GenBank/DDBJ whole genome shotgun (WGS) entry which is preliminary data.</text>
</comment>
<sequence length="226" mass="25506">MKGSIKAIAKTLIIASFISLFSSPLFSEPDNLSLLKKEIQNYHDSGLYEKELAQAIYQAQDYIIKQATINERHGNPKKLAIVLDIDETSLSNYNNMIKRDFIGDKKLIHQEILAANSPAIRPMVKLYNDAIKHGVQVFFVTGRSISELKATRTNLLKAGFKNWAGLYLRPDDYNQSSIIPFKTKARESITNQGYTIVASIGDQYSDIKGGYMQKGFKLPNPFYHLP</sequence>
<dbReference type="Gene3D" id="3.40.50.1000">
    <property type="entry name" value="HAD superfamily/HAD-like"/>
    <property type="match status" value="1"/>
</dbReference>
<dbReference type="AlphaFoldDB" id="A0A0W0UM45"/>
<evidence type="ECO:0000313" key="5">
    <source>
        <dbReference type="EMBL" id="OCH96851.1"/>
    </source>
</evidence>
<organism evidence="4 6">
    <name type="scientific">Legionella jamestowniensis</name>
    <dbReference type="NCBI Taxonomy" id="455"/>
    <lineage>
        <taxon>Bacteria</taxon>
        <taxon>Pseudomonadati</taxon>
        <taxon>Pseudomonadota</taxon>
        <taxon>Gammaproteobacteria</taxon>
        <taxon>Legionellales</taxon>
        <taxon>Legionellaceae</taxon>
        <taxon>Legionella</taxon>
    </lineage>
</organism>
<feature type="chain" id="PRO_5006914204" evidence="3">
    <location>
        <begin position="28"/>
        <end position="226"/>
    </location>
</feature>
<evidence type="ECO:0000313" key="4">
    <source>
        <dbReference type="EMBL" id="KTD08710.1"/>
    </source>
</evidence>